<accession>A0A1I8QF22</accession>
<name>A0A1I8QF22_STOCA</name>
<dbReference type="EnsemblMetazoa" id="SCAU016538-RA">
    <property type="protein sequence ID" value="SCAU016538-PA"/>
    <property type="gene ID" value="SCAU016538"/>
</dbReference>
<evidence type="ECO:0000313" key="3">
    <source>
        <dbReference type="Proteomes" id="UP000095300"/>
    </source>
</evidence>
<dbReference type="KEGG" id="scac:106093960"/>
<evidence type="ECO:0000256" key="1">
    <source>
        <dbReference type="SAM" id="SignalP"/>
    </source>
</evidence>
<evidence type="ECO:0000313" key="2">
    <source>
        <dbReference type="EnsemblMetazoa" id="SCAU016538-PA"/>
    </source>
</evidence>
<proteinExistence type="predicted"/>
<dbReference type="Pfam" id="PF16086">
    <property type="entry name" value="DUF4816"/>
    <property type="match status" value="1"/>
</dbReference>
<dbReference type="OrthoDB" id="6743392at2759"/>
<organism evidence="2 3">
    <name type="scientific">Stomoxys calcitrans</name>
    <name type="common">Stable fly</name>
    <name type="synonym">Conops calcitrans</name>
    <dbReference type="NCBI Taxonomy" id="35570"/>
    <lineage>
        <taxon>Eukaryota</taxon>
        <taxon>Metazoa</taxon>
        <taxon>Ecdysozoa</taxon>
        <taxon>Arthropoda</taxon>
        <taxon>Hexapoda</taxon>
        <taxon>Insecta</taxon>
        <taxon>Pterygota</taxon>
        <taxon>Neoptera</taxon>
        <taxon>Endopterygota</taxon>
        <taxon>Diptera</taxon>
        <taxon>Brachycera</taxon>
        <taxon>Muscomorpha</taxon>
        <taxon>Muscoidea</taxon>
        <taxon>Muscidae</taxon>
        <taxon>Stomoxys</taxon>
    </lineage>
</organism>
<dbReference type="VEuPathDB" id="VectorBase:SCAU016538"/>
<protein>
    <submittedName>
        <fullName evidence="2">Uncharacterized protein</fullName>
    </submittedName>
</protein>
<feature type="signal peptide" evidence="1">
    <location>
        <begin position="1"/>
        <end position="22"/>
    </location>
</feature>
<dbReference type="AlphaFoldDB" id="A0A1I8QF22"/>
<reference evidence="2" key="1">
    <citation type="submission" date="2020-05" db="UniProtKB">
        <authorList>
            <consortium name="EnsemblMetazoa"/>
        </authorList>
    </citation>
    <scope>IDENTIFICATION</scope>
    <source>
        <strain evidence="2">USDA</strain>
    </source>
</reference>
<keyword evidence="1" id="KW-0732">Signal</keyword>
<keyword evidence="3" id="KW-1185">Reference proteome</keyword>
<dbReference type="InterPro" id="IPR032134">
    <property type="entry name" value="DUF4816"/>
</dbReference>
<feature type="chain" id="PRO_5009328214" evidence="1">
    <location>
        <begin position="23"/>
        <end position="104"/>
    </location>
</feature>
<sequence length="104" mass="12476">MKFPASQIFWIMMLTLITLVSSLTTRQTKIIQHTASDTEKEGFWAHKETWKSRWVKYWRAKTIYVPVWKKVWTPLIQNEWVPLPNSPPGWSKSENEHKISEIEY</sequence>
<gene>
    <name evidence="2" type="primary">106093960</name>
</gene>
<dbReference type="Proteomes" id="UP000095300">
    <property type="component" value="Unassembled WGS sequence"/>
</dbReference>